<dbReference type="InterPro" id="IPR037257">
    <property type="entry name" value="T2SS_E_N_sf"/>
</dbReference>
<dbReference type="EMBL" id="MNPV01000011">
    <property type="protein sequence ID" value="ONH40149.1"/>
    <property type="molecule type" value="Genomic_DNA"/>
</dbReference>
<dbReference type="SUPFAM" id="SSF52540">
    <property type="entry name" value="P-loop containing nucleoside triphosphate hydrolases"/>
    <property type="match status" value="1"/>
</dbReference>
<dbReference type="InterPro" id="IPR001482">
    <property type="entry name" value="T2SS/T4SS_dom"/>
</dbReference>
<reference evidence="5 6" key="1">
    <citation type="submission" date="2016-10" db="EMBL/GenBank/DDBJ databases">
        <title>Pseudomonas lactis sp. nov. and Pseudomonas paralactis sp. nov., isolated from bovine raw milk.</title>
        <authorList>
            <person name="Von Neubeck M."/>
            <person name="Huptas C."/>
            <person name="Glueck C."/>
            <person name="Krewinkel M."/>
            <person name="Stoeckel M."/>
            <person name="Stressler T."/>
            <person name="Fischer L."/>
            <person name="Hinrichs J."/>
            <person name="Scherer S."/>
            <person name="Wenning M."/>
        </authorList>
    </citation>
    <scope>NUCLEOTIDE SEQUENCE [LARGE SCALE GENOMIC DNA]</scope>
    <source>
        <strain evidence="5 6">DSM 18862</strain>
    </source>
</reference>
<dbReference type="FunFam" id="3.30.450.90:FF:000001">
    <property type="entry name" value="Type II secretion system ATPase GspE"/>
    <property type="match status" value="1"/>
</dbReference>
<keyword evidence="6" id="KW-1185">Reference proteome</keyword>
<dbReference type="Gene3D" id="3.30.300.160">
    <property type="entry name" value="Type II secretion system, protein E, N-terminal domain"/>
    <property type="match status" value="1"/>
</dbReference>
<dbReference type="Gene3D" id="1.10.40.70">
    <property type="match status" value="1"/>
</dbReference>
<dbReference type="InterPro" id="IPR027417">
    <property type="entry name" value="P-loop_NTPase"/>
</dbReference>
<accession>A0A1V2J4E5</accession>
<feature type="domain" description="Bacterial type II secretion system protein E" evidence="4">
    <location>
        <begin position="386"/>
        <end position="400"/>
    </location>
</feature>
<organism evidence="5 6">
    <name type="scientific">Pseudomonas azotoformans</name>
    <dbReference type="NCBI Taxonomy" id="47878"/>
    <lineage>
        <taxon>Bacteria</taxon>
        <taxon>Pseudomonadati</taxon>
        <taxon>Pseudomonadota</taxon>
        <taxon>Gammaproteobacteria</taxon>
        <taxon>Pseudomonadales</taxon>
        <taxon>Pseudomonadaceae</taxon>
        <taxon>Pseudomonas</taxon>
    </lineage>
</organism>
<dbReference type="Pfam" id="PF05157">
    <property type="entry name" value="MshEN"/>
    <property type="match status" value="1"/>
</dbReference>
<gene>
    <name evidence="5" type="ORF">BLL37_29585</name>
</gene>
<comment type="caution">
    <text evidence="5">The sequence shown here is derived from an EMBL/GenBank/DDBJ whole genome shotgun (WGS) entry which is preliminary data.</text>
</comment>
<dbReference type="Pfam" id="PF00437">
    <property type="entry name" value="T2SSE"/>
    <property type="match status" value="1"/>
</dbReference>
<evidence type="ECO:0000256" key="2">
    <source>
        <dbReference type="ARBA" id="ARBA00022741"/>
    </source>
</evidence>
<dbReference type="InterPro" id="IPR003593">
    <property type="entry name" value="AAA+_ATPase"/>
</dbReference>
<dbReference type="Proteomes" id="UP000188559">
    <property type="component" value="Unassembled WGS sequence"/>
</dbReference>
<dbReference type="CDD" id="cd01129">
    <property type="entry name" value="PulE-GspE-like"/>
    <property type="match status" value="1"/>
</dbReference>
<evidence type="ECO:0000259" key="4">
    <source>
        <dbReference type="PROSITE" id="PS00662"/>
    </source>
</evidence>
<dbReference type="InterPro" id="IPR007831">
    <property type="entry name" value="T2SS_GspE_N"/>
</dbReference>
<proteinExistence type="inferred from homology"/>
<evidence type="ECO:0000313" key="5">
    <source>
        <dbReference type="EMBL" id="ONH40149.1"/>
    </source>
</evidence>
<name>A0A1V2J4E5_PSEAZ</name>
<comment type="similarity">
    <text evidence="1">Belongs to the GSP E family.</text>
</comment>
<keyword evidence="3" id="KW-0067">ATP-binding</keyword>
<dbReference type="GO" id="GO:0016887">
    <property type="term" value="F:ATP hydrolysis activity"/>
    <property type="evidence" value="ECO:0007669"/>
    <property type="project" value="TreeGrafter"/>
</dbReference>
<dbReference type="Gene3D" id="3.40.50.300">
    <property type="entry name" value="P-loop containing nucleotide triphosphate hydrolases"/>
    <property type="match status" value="1"/>
</dbReference>
<sequence length="563" mass="62048">MSSAPIDACQMQIPHTDQVCAWLMQHAGLKTVDLERARRLPSDDLLSLLTRLGLVSDIELARAWAALLGAPLLLADAAPPLLDPLPALTERFMRHYQVAPMGWTQGGLRVLAANPALRYPFQALAYACQVPVWLAIGPRTEVDTLIERYYGQGRSAMGTLIENLDEQGGALEDIEHLKDLASEAPVIRLVNLILQRAVEQRASDIHIEPFEHQLKVRYRIDGVLHDAEAPPASSSAAVISRVKIMARLDIAERRLPQDGRIMLRIQGKELDLRVSTVPTSFGESVVLRLLDRQTVQFDFPSLGFDGQRLAAFLDLLARPHGILLVTGPTGSGKTTTLYTALSRLNTAERKIITVEDPVEYQLEGINQIQVKPAIGLDFAGALRSIVRQDPDVIMIGEIRDLETCRIAIQSSLTGHLVLSTLHTNSAAASITRLLDMGVESYLIASTVSGILAQRLVRRLDPATRVAFEAPPELIAEHGLDRLTEQRPILLYRGDYHGRSALTELLVMNDELRSLLMRHADASTLEQAARRAGLRTLYEEGLRQALAGITSLEEVLRVTRGEDA</sequence>
<dbReference type="PROSITE" id="PS00662">
    <property type="entry name" value="T2SP_E"/>
    <property type="match status" value="1"/>
</dbReference>
<dbReference type="PANTHER" id="PTHR30258">
    <property type="entry name" value="TYPE II SECRETION SYSTEM PROTEIN GSPE-RELATED"/>
    <property type="match status" value="1"/>
</dbReference>
<protein>
    <submittedName>
        <fullName evidence="5">Type II secretion system protein GspE</fullName>
    </submittedName>
</protein>
<dbReference type="GO" id="GO:0005524">
    <property type="term" value="F:ATP binding"/>
    <property type="evidence" value="ECO:0007669"/>
    <property type="project" value="UniProtKB-KW"/>
</dbReference>
<dbReference type="AlphaFoldDB" id="A0A1V2J4E5"/>
<evidence type="ECO:0000256" key="3">
    <source>
        <dbReference type="ARBA" id="ARBA00022840"/>
    </source>
</evidence>
<dbReference type="Gene3D" id="3.30.450.90">
    <property type="match status" value="1"/>
</dbReference>
<evidence type="ECO:0000313" key="6">
    <source>
        <dbReference type="Proteomes" id="UP000188559"/>
    </source>
</evidence>
<dbReference type="SMART" id="SM00382">
    <property type="entry name" value="AAA"/>
    <property type="match status" value="1"/>
</dbReference>
<dbReference type="PANTHER" id="PTHR30258:SF2">
    <property type="entry name" value="COMG OPERON PROTEIN 1"/>
    <property type="match status" value="1"/>
</dbReference>
<dbReference type="GO" id="GO:0005886">
    <property type="term" value="C:plasma membrane"/>
    <property type="evidence" value="ECO:0007669"/>
    <property type="project" value="TreeGrafter"/>
</dbReference>
<dbReference type="OrthoDB" id="9804785at2"/>
<dbReference type="SUPFAM" id="SSF160246">
    <property type="entry name" value="EspE N-terminal domain-like"/>
    <property type="match status" value="1"/>
</dbReference>
<keyword evidence="2" id="KW-0547">Nucleotide-binding</keyword>
<evidence type="ECO:0000256" key="1">
    <source>
        <dbReference type="ARBA" id="ARBA00006611"/>
    </source>
</evidence>